<dbReference type="Gene3D" id="3.50.50.60">
    <property type="entry name" value="FAD/NAD(P)-binding domain"/>
    <property type="match status" value="1"/>
</dbReference>
<dbReference type="KEGG" id="ddi:DDB_G0291071"/>
<keyword evidence="4" id="KW-0503">Monooxygenase</keyword>
<sequence>MKEGIEKIKVLIIGGGLGGLVLANILKRENIKFKIFERDTSEKSRIQGYLIGLNKIGIESLKSSLCEEKFEKIKQLFKDGEFAVADRNLEILLKFKSGGTVNRSELRSILMEGIDVEFGKRLQSYIEDDVNGEVIATFEDGTIEKGEILIGADGVRSCVRDFKLPNFKFADVNVFRIQALVPNVTNDILDVIFQGDENSTILKTLGNFRNTIIFGRTKNIQHAISLGIEDVDNIERVIEENQHHTEILLISYEWRPKDVTNDPIPTTRQDLLNLIRRDTKNYHPMVLKLLNDYLGPQHLLDSHATPLTQASPILNFKTSRVTLLGDSVHAMTSHAGMGGNTAIKDALELGNALTKIFINGLPIIESLSSYENEMLSRGFKAVGFSRSSTERMHANEVGWFGEKFRNTFMKLFYQLIVLGIIKLD</sequence>
<dbReference type="EMBL" id="AAFI02000175">
    <property type="protein sequence ID" value="EAL61907.1"/>
    <property type="molecule type" value="Genomic_DNA"/>
</dbReference>
<dbReference type="VEuPathDB" id="AmoebaDB:DDB_G0291071"/>
<name>Q54F68_DICDI</name>
<keyword evidence="3" id="KW-0560">Oxidoreductase</keyword>
<dbReference type="GO" id="GO:0044550">
    <property type="term" value="P:secondary metabolite biosynthetic process"/>
    <property type="evidence" value="ECO:0000318"/>
    <property type="project" value="GO_Central"/>
</dbReference>
<dbReference type="OMA" id="TLLFEPM"/>
<dbReference type="eggNOG" id="KOG2614">
    <property type="taxonomic scope" value="Eukaryota"/>
</dbReference>
<evidence type="ECO:0000259" key="5">
    <source>
        <dbReference type="Pfam" id="PF01494"/>
    </source>
</evidence>
<keyword evidence="7" id="KW-1185">Reference proteome</keyword>
<dbReference type="Proteomes" id="UP000002195">
    <property type="component" value="Unassembled WGS sequence"/>
</dbReference>
<evidence type="ECO:0000256" key="4">
    <source>
        <dbReference type="ARBA" id="ARBA00023033"/>
    </source>
</evidence>
<dbReference type="PANTHER" id="PTHR47178">
    <property type="entry name" value="MONOOXYGENASE, FAD-BINDING"/>
    <property type="match status" value="1"/>
</dbReference>
<dbReference type="SUPFAM" id="SSF51905">
    <property type="entry name" value="FAD/NAD(P)-binding domain"/>
    <property type="match status" value="1"/>
</dbReference>
<dbReference type="RefSeq" id="XP_635410.1">
    <property type="nucleotide sequence ID" value="XM_630318.1"/>
</dbReference>
<dbReference type="InterPro" id="IPR036188">
    <property type="entry name" value="FAD/NAD-bd_sf"/>
</dbReference>
<dbReference type="InterPro" id="IPR002938">
    <property type="entry name" value="FAD-bd"/>
</dbReference>
<dbReference type="PaxDb" id="44689-DDB0219640"/>
<evidence type="ECO:0000256" key="1">
    <source>
        <dbReference type="ARBA" id="ARBA00022630"/>
    </source>
</evidence>
<accession>Q54F68</accession>
<dbReference type="SMR" id="Q54F68"/>
<dbReference type="GO" id="GO:0071949">
    <property type="term" value="F:FAD binding"/>
    <property type="evidence" value="ECO:0007669"/>
    <property type="project" value="InterPro"/>
</dbReference>
<evidence type="ECO:0000256" key="2">
    <source>
        <dbReference type="ARBA" id="ARBA00022827"/>
    </source>
</evidence>
<dbReference type="STRING" id="44689.Q54F68"/>
<evidence type="ECO:0000256" key="3">
    <source>
        <dbReference type="ARBA" id="ARBA00023002"/>
    </source>
</evidence>
<dbReference type="PANTHER" id="PTHR47178:SF6">
    <property type="entry name" value="FAD-BINDING DOMAIN-CONTAINING PROTEIN"/>
    <property type="match status" value="1"/>
</dbReference>
<proteinExistence type="predicted"/>
<dbReference type="Pfam" id="PF01494">
    <property type="entry name" value="FAD_binding_3"/>
    <property type="match status" value="1"/>
</dbReference>
<evidence type="ECO:0000313" key="7">
    <source>
        <dbReference type="Proteomes" id="UP000002195"/>
    </source>
</evidence>
<dbReference type="dictyBase" id="DDB_G0291071"/>
<protein>
    <recommendedName>
        <fullName evidence="5">FAD-binding domain-containing protein</fullName>
    </recommendedName>
</protein>
<dbReference type="InParanoid" id="Q54F68"/>
<organism evidence="6 7">
    <name type="scientific">Dictyostelium discoideum</name>
    <name type="common">Social amoeba</name>
    <dbReference type="NCBI Taxonomy" id="44689"/>
    <lineage>
        <taxon>Eukaryota</taxon>
        <taxon>Amoebozoa</taxon>
        <taxon>Evosea</taxon>
        <taxon>Eumycetozoa</taxon>
        <taxon>Dictyostelia</taxon>
        <taxon>Dictyosteliales</taxon>
        <taxon>Dictyosteliaceae</taxon>
        <taxon>Dictyostelium</taxon>
    </lineage>
</organism>
<dbReference type="GO" id="GO:0004497">
    <property type="term" value="F:monooxygenase activity"/>
    <property type="evidence" value="ECO:0007669"/>
    <property type="project" value="UniProtKB-KW"/>
</dbReference>
<evidence type="ECO:0000313" key="6">
    <source>
        <dbReference type="EMBL" id="EAL61907.1"/>
    </source>
</evidence>
<keyword evidence="2" id="KW-0274">FAD</keyword>
<dbReference type="PRINTS" id="PR00420">
    <property type="entry name" value="RNGMNOXGNASE"/>
</dbReference>
<dbReference type="HOGENOM" id="CLU_009665_3_0_1"/>
<comment type="caution">
    <text evidence="6">The sequence shown here is derived from an EMBL/GenBank/DDBJ whole genome shotgun (WGS) entry which is preliminary data.</text>
</comment>
<dbReference type="AlphaFoldDB" id="Q54F68"/>
<feature type="domain" description="FAD-binding" evidence="5">
    <location>
        <begin position="8"/>
        <end position="383"/>
    </location>
</feature>
<reference evidence="6 7" key="1">
    <citation type="journal article" date="2005" name="Nature">
        <title>The genome of the social amoeba Dictyostelium discoideum.</title>
        <authorList>
            <consortium name="The Dictyostelium discoideum Sequencing Consortium"/>
            <person name="Eichinger L."/>
            <person name="Pachebat J.A."/>
            <person name="Glockner G."/>
            <person name="Rajandream M.A."/>
            <person name="Sucgang R."/>
            <person name="Berriman M."/>
            <person name="Song J."/>
            <person name="Olsen R."/>
            <person name="Szafranski K."/>
            <person name="Xu Q."/>
            <person name="Tunggal B."/>
            <person name="Kummerfeld S."/>
            <person name="Madera M."/>
            <person name="Konfortov B.A."/>
            <person name="Rivero F."/>
            <person name="Bankier A.T."/>
            <person name="Lehmann R."/>
            <person name="Hamlin N."/>
            <person name="Davies R."/>
            <person name="Gaudet P."/>
            <person name="Fey P."/>
            <person name="Pilcher K."/>
            <person name="Chen G."/>
            <person name="Saunders D."/>
            <person name="Sodergren E."/>
            <person name="Davis P."/>
            <person name="Kerhornou A."/>
            <person name="Nie X."/>
            <person name="Hall N."/>
            <person name="Anjard C."/>
            <person name="Hemphill L."/>
            <person name="Bason N."/>
            <person name="Farbrother P."/>
            <person name="Desany B."/>
            <person name="Just E."/>
            <person name="Morio T."/>
            <person name="Rost R."/>
            <person name="Churcher C."/>
            <person name="Cooper J."/>
            <person name="Haydock S."/>
            <person name="van Driessche N."/>
            <person name="Cronin A."/>
            <person name="Goodhead I."/>
            <person name="Muzny D."/>
            <person name="Mourier T."/>
            <person name="Pain A."/>
            <person name="Lu M."/>
            <person name="Harper D."/>
            <person name="Lindsay R."/>
            <person name="Hauser H."/>
            <person name="James K."/>
            <person name="Quiles M."/>
            <person name="Madan Babu M."/>
            <person name="Saito T."/>
            <person name="Buchrieser C."/>
            <person name="Wardroper A."/>
            <person name="Felder M."/>
            <person name="Thangavelu M."/>
            <person name="Johnson D."/>
            <person name="Knights A."/>
            <person name="Loulseged H."/>
            <person name="Mungall K."/>
            <person name="Oliver K."/>
            <person name="Price C."/>
            <person name="Quail M.A."/>
            <person name="Urushihara H."/>
            <person name="Hernandez J."/>
            <person name="Rabbinowitsch E."/>
            <person name="Steffen D."/>
            <person name="Sanders M."/>
            <person name="Ma J."/>
            <person name="Kohara Y."/>
            <person name="Sharp S."/>
            <person name="Simmonds M."/>
            <person name="Spiegler S."/>
            <person name="Tivey A."/>
            <person name="Sugano S."/>
            <person name="White B."/>
            <person name="Walker D."/>
            <person name="Woodward J."/>
            <person name="Winckler T."/>
            <person name="Tanaka Y."/>
            <person name="Shaulsky G."/>
            <person name="Schleicher M."/>
            <person name="Weinstock G."/>
            <person name="Rosenthal A."/>
            <person name="Cox E.C."/>
            <person name="Chisholm R.L."/>
            <person name="Gibbs R."/>
            <person name="Loomis W.F."/>
            <person name="Platzer M."/>
            <person name="Kay R.R."/>
            <person name="Williams J."/>
            <person name="Dear P.H."/>
            <person name="Noegel A.A."/>
            <person name="Barrell B."/>
            <person name="Kuspa A."/>
        </authorList>
    </citation>
    <scope>NUCLEOTIDE SEQUENCE [LARGE SCALE GENOMIC DNA]</scope>
    <source>
        <strain evidence="6 7">AX4</strain>
    </source>
</reference>
<dbReference type="PhylomeDB" id="Q54F68"/>
<keyword evidence="1" id="KW-0285">Flavoprotein</keyword>
<gene>
    <name evidence="6" type="ORF">DDB_G0291071</name>
</gene>
<dbReference type="GeneID" id="8627970"/>